<dbReference type="GO" id="GO:0046983">
    <property type="term" value="F:protein dimerization activity"/>
    <property type="evidence" value="ECO:0007669"/>
    <property type="project" value="InterPro"/>
</dbReference>
<keyword evidence="2 6" id="KW-0418">Kinase</keyword>
<reference evidence="6 7" key="1">
    <citation type="submission" date="2019-02" db="EMBL/GenBank/DDBJ databases">
        <title>Genomic Encyclopedia of Type Strains, Phase IV (KMG-IV): sequencing the most valuable type-strain genomes for metagenomic binning, comparative biology and taxonomic classification.</title>
        <authorList>
            <person name="Goeker M."/>
        </authorList>
    </citation>
    <scope>NUCLEOTIDE SEQUENCE [LARGE SCALE GENOMIC DNA]</scope>
    <source>
        <strain evidence="6 7">DSM 101727</strain>
    </source>
</reference>
<accession>A0A4Q7L2N8</accession>
<dbReference type="Gene3D" id="3.30.565.10">
    <property type="entry name" value="Histidine kinase-like ATPase, C-terminal domain"/>
    <property type="match status" value="1"/>
</dbReference>
<dbReference type="Gene3D" id="1.20.5.1930">
    <property type="match status" value="1"/>
</dbReference>
<dbReference type="GO" id="GO:0000155">
    <property type="term" value="F:phosphorelay sensor kinase activity"/>
    <property type="evidence" value="ECO:0007669"/>
    <property type="project" value="InterPro"/>
</dbReference>
<feature type="transmembrane region" description="Helical" evidence="4">
    <location>
        <begin position="7"/>
        <end position="25"/>
    </location>
</feature>
<keyword evidence="7" id="KW-1185">Reference proteome</keyword>
<evidence type="ECO:0000313" key="7">
    <source>
        <dbReference type="Proteomes" id="UP000294257"/>
    </source>
</evidence>
<proteinExistence type="predicted"/>
<evidence type="ECO:0000256" key="2">
    <source>
        <dbReference type="ARBA" id="ARBA00022777"/>
    </source>
</evidence>
<dbReference type="GO" id="GO:0016020">
    <property type="term" value="C:membrane"/>
    <property type="evidence" value="ECO:0007669"/>
    <property type="project" value="InterPro"/>
</dbReference>
<dbReference type="AlphaFoldDB" id="A0A4Q7L2N8"/>
<organism evidence="6 7">
    <name type="scientific">Herbihabitans rhizosphaerae</name>
    <dbReference type="NCBI Taxonomy" id="1872711"/>
    <lineage>
        <taxon>Bacteria</taxon>
        <taxon>Bacillati</taxon>
        <taxon>Actinomycetota</taxon>
        <taxon>Actinomycetes</taxon>
        <taxon>Pseudonocardiales</taxon>
        <taxon>Pseudonocardiaceae</taxon>
        <taxon>Herbihabitans</taxon>
    </lineage>
</organism>
<feature type="transmembrane region" description="Helical" evidence="4">
    <location>
        <begin position="31"/>
        <end position="49"/>
    </location>
</feature>
<feature type="transmembrane region" description="Helical" evidence="4">
    <location>
        <begin position="70"/>
        <end position="87"/>
    </location>
</feature>
<name>A0A4Q7L2N8_9PSEU</name>
<feature type="transmembrane region" description="Helical" evidence="4">
    <location>
        <begin position="93"/>
        <end position="111"/>
    </location>
</feature>
<evidence type="ECO:0000256" key="3">
    <source>
        <dbReference type="ARBA" id="ARBA00023012"/>
    </source>
</evidence>
<evidence type="ECO:0000256" key="1">
    <source>
        <dbReference type="ARBA" id="ARBA00022679"/>
    </source>
</evidence>
<sequence length="382" mass="40903">MARLRRAMWWVLVGFGPVIAVLPVIDLLRHPYPFAVTLLAGAALAIVTAQHVRWMRDAMRGLGKSDVSHLELATTFAIALAAWGYMVSQTRGGALWLVLPAAVIAVGVVLVRTSLRWPVVVGGTLVTAAVGMAGVAWGVTDAAPWRAALATVIVIPSAVFAYVFQVWLWDVVLEVDRSRAAAGALAVAEERLRFAADLHDIQGHHLQAIALKAELAERLVGRDDDAARANAHDVAELARTALQETREVVLGYRRASLQTEIGNAVGILRAAGIEATVSGEAVDVPAPLQPLFAALVREGTTNVLRHSDATRCILELSTSDGKVIVRLRNNGVRRKSTMDGSGLAGLRERFADLGGQVQGEIDDDGWFDLVGRAVDPARRAAR</sequence>
<dbReference type="InterPro" id="IPR036890">
    <property type="entry name" value="HATPase_C_sf"/>
</dbReference>
<dbReference type="EMBL" id="SGWQ01000002">
    <property type="protein sequence ID" value="RZS43376.1"/>
    <property type="molecule type" value="Genomic_DNA"/>
</dbReference>
<evidence type="ECO:0000256" key="4">
    <source>
        <dbReference type="SAM" id="Phobius"/>
    </source>
</evidence>
<dbReference type="InterPro" id="IPR011712">
    <property type="entry name" value="Sig_transdc_His_kin_sub3_dim/P"/>
</dbReference>
<keyword evidence="4" id="KW-0472">Membrane</keyword>
<dbReference type="InterPro" id="IPR050482">
    <property type="entry name" value="Sensor_HK_TwoCompSys"/>
</dbReference>
<dbReference type="Proteomes" id="UP000294257">
    <property type="component" value="Unassembled WGS sequence"/>
</dbReference>
<dbReference type="PANTHER" id="PTHR24421:SF63">
    <property type="entry name" value="SENSOR HISTIDINE KINASE DESK"/>
    <property type="match status" value="1"/>
</dbReference>
<feature type="transmembrane region" description="Helical" evidence="4">
    <location>
        <begin position="145"/>
        <end position="169"/>
    </location>
</feature>
<keyword evidence="4" id="KW-1133">Transmembrane helix</keyword>
<keyword evidence="3" id="KW-0902">Two-component regulatory system</keyword>
<gene>
    <name evidence="6" type="ORF">EV193_102355</name>
</gene>
<protein>
    <submittedName>
        <fullName evidence="6">Two-component system sensor histidine kinase DesK</fullName>
    </submittedName>
</protein>
<dbReference type="Pfam" id="PF07730">
    <property type="entry name" value="HisKA_3"/>
    <property type="match status" value="1"/>
</dbReference>
<keyword evidence="1" id="KW-0808">Transferase</keyword>
<keyword evidence="4" id="KW-0812">Transmembrane</keyword>
<evidence type="ECO:0000313" key="6">
    <source>
        <dbReference type="EMBL" id="RZS43376.1"/>
    </source>
</evidence>
<feature type="transmembrane region" description="Helical" evidence="4">
    <location>
        <begin position="118"/>
        <end position="139"/>
    </location>
</feature>
<comment type="caution">
    <text evidence="6">The sequence shown here is derived from an EMBL/GenBank/DDBJ whole genome shotgun (WGS) entry which is preliminary data.</text>
</comment>
<feature type="domain" description="Signal transduction histidine kinase subgroup 3 dimerisation and phosphoacceptor" evidence="5">
    <location>
        <begin position="190"/>
        <end position="255"/>
    </location>
</feature>
<evidence type="ECO:0000259" key="5">
    <source>
        <dbReference type="Pfam" id="PF07730"/>
    </source>
</evidence>
<dbReference type="PANTHER" id="PTHR24421">
    <property type="entry name" value="NITRATE/NITRITE SENSOR PROTEIN NARX-RELATED"/>
    <property type="match status" value="1"/>
</dbReference>